<dbReference type="SMR" id="A0A1L8WR58"/>
<organism evidence="2 3">
    <name type="scientific">Enterococcus ratti</name>
    <dbReference type="NCBI Taxonomy" id="150033"/>
    <lineage>
        <taxon>Bacteria</taxon>
        <taxon>Bacillati</taxon>
        <taxon>Bacillota</taxon>
        <taxon>Bacilli</taxon>
        <taxon>Lactobacillales</taxon>
        <taxon>Enterococcaceae</taxon>
        <taxon>Enterococcus</taxon>
    </lineage>
</organism>
<dbReference type="PRINTS" id="PR01950">
    <property type="entry name" value="LANCSUPER"/>
</dbReference>
<name>A0A1L8WR58_9ENTE</name>
<evidence type="ECO:0000256" key="1">
    <source>
        <dbReference type="PIRSR" id="PIRSR607822-1"/>
    </source>
</evidence>
<feature type="binding site" evidence="1">
    <location>
        <position position="277"/>
    </location>
    <ligand>
        <name>Zn(2+)</name>
        <dbReference type="ChEBI" id="CHEBI:29105"/>
    </ligand>
</feature>
<dbReference type="Pfam" id="PF05147">
    <property type="entry name" value="LANC_like"/>
    <property type="match status" value="1"/>
</dbReference>
<feature type="binding site" evidence="1">
    <location>
        <position position="276"/>
    </location>
    <ligand>
        <name>Zn(2+)</name>
        <dbReference type="ChEBI" id="CHEBI:29105"/>
    </ligand>
</feature>
<keyword evidence="3" id="KW-1185">Reference proteome</keyword>
<dbReference type="Proteomes" id="UP000182152">
    <property type="component" value="Unassembled WGS sequence"/>
</dbReference>
<dbReference type="PRINTS" id="PR01955">
    <property type="entry name" value="LANCFRANKIA"/>
</dbReference>
<evidence type="ECO:0000313" key="2">
    <source>
        <dbReference type="EMBL" id="OJG83524.1"/>
    </source>
</evidence>
<keyword evidence="1" id="KW-0479">Metal-binding</keyword>
<dbReference type="SUPFAM" id="SSF158745">
    <property type="entry name" value="LanC-like"/>
    <property type="match status" value="1"/>
</dbReference>
<accession>A0A1L8WR58</accession>
<protein>
    <submittedName>
        <fullName evidence="2">Uncharacterized protein</fullName>
    </submittedName>
</protein>
<dbReference type="EMBL" id="JXLB01000003">
    <property type="protein sequence ID" value="OJG83524.1"/>
    <property type="molecule type" value="Genomic_DNA"/>
</dbReference>
<dbReference type="GO" id="GO:0031179">
    <property type="term" value="P:peptide modification"/>
    <property type="evidence" value="ECO:0007669"/>
    <property type="project" value="InterPro"/>
</dbReference>
<dbReference type="STRING" id="150033.RV14_GL001402"/>
<dbReference type="AlphaFoldDB" id="A0A1L8WR58"/>
<proteinExistence type="predicted"/>
<dbReference type="OrthoDB" id="1882482at2"/>
<sequence>MKMMTDISYEFEQICRQLLSKKRFTDWGSIALCSGILGIDEGIRRRILNKLLLKPEAYFSGLGSFERLAFLGFVSLANKDILSDLEENEIHSNILKTIDNNIITKKNYTLQDCEVINGLSGILSYAISSPDSIQKHRTVKNIIIRLESSILKDFVNYEKGEFNLSMSHGLAGILSSLCISTLSGYNSPNTHYIIKNLSDFLCCFSGEKIPAKVSNKKAVFFPFNQFSWCYGSIGLKSALINASKAIQTDSTTFVKNDLINYIKSYPINSIVDPYFCHGKASIDYMNLLLKTDSYVTNKENYNYVFNEQKNYSFLDGICSKWIVNFCIEKQKRSLLFERILLLN</sequence>
<reference evidence="2 3" key="1">
    <citation type="submission" date="2014-12" db="EMBL/GenBank/DDBJ databases">
        <title>Draft genome sequences of 29 type strains of Enterococci.</title>
        <authorList>
            <person name="Zhong Z."/>
            <person name="Sun Z."/>
            <person name="Liu W."/>
            <person name="Zhang W."/>
            <person name="Zhang H."/>
        </authorList>
    </citation>
    <scope>NUCLEOTIDE SEQUENCE [LARGE SCALE GENOMIC DNA]</scope>
    <source>
        <strain evidence="2 3">DSM 15687</strain>
    </source>
</reference>
<dbReference type="InterPro" id="IPR007822">
    <property type="entry name" value="LANC-like"/>
</dbReference>
<evidence type="ECO:0000313" key="3">
    <source>
        <dbReference type="Proteomes" id="UP000182152"/>
    </source>
</evidence>
<gene>
    <name evidence="2" type="ORF">RV14_GL001402</name>
</gene>
<feature type="binding site" evidence="1">
    <location>
        <position position="229"/>
    </location>
    <ligand>
        <name>Zn(2+)</name>
        <dbReference type="ChEBI" id="CHEBI:29105"/>
    </ligand>
</feature>
<comment type="caution">
    <text evidence="2">The sequence shown here is derived from an EMBL/GenBank/DDBJ whole genome shotgun (WGS) entry which is preliminary data.</text>
</comment>
<dbReference type="Gene3D" id="1.50.10.20">
    <property type="match status" value="1"/>
</dbReference>
<keyword evidence="1" id="KW-0862">Zinc</keyword>
<dbReference type="GO" id="GO:0046872">
    <property type="term" value="F:metal ion binding"/>
    <property type="evidence" value="ECO:0007669"/>
    <property type="project" value="UniProtKB-KW"/>
</dbReference>